<reference evidence="5" key="1">
    <citation type="submission" date="2025-08" db="UniProtKB">
        <authorList>
            <consortium name="Ensembl"/>
        </authorList>
    </citation>
    <scope>IDENTIFICATION</scope>
</reference>
<evidence type="ECO:0000256" key="1">
    <source>
        <dbReference type="ARBA" id="ARBA00022729"/>
    </source>
</evidence>
<proteinExistence type="predicted"/>
<protein>
    <recommendedName>
        <fullName evidence="4">Ig-like domain-containing protein</fullName>
    </recommendedName>
</protein>
<dbReference type="GO" id="GO:0009897">
    <property type="term" value="C:external side of plasma membrane"/>
    <property type="evidence" value="ECO:0007669"/>
    <property type="project" value="TreeGrafter"/>
</dbReference>
<dbReference type="InterPro" id="IPR036179">
    <property type="entry name" value="Ig-like_dom_sf"/>
</dbReference>
<evidence type="ECO:0000313" key="5">
    <source>
        <dbReference type="Ensembl" id="ENSLLEP00000041868.1"/>
    </source>
</evidence>
<dbReference type="PANTHER" id="PTHR11481:SF64">
    <property type="entry name" value="FC RECEPTOR-LIKE PROTEIN 4"/>
    <property type="match status" value="1"/>
</dbReference>
<dbReference type="SMART" id="SM00409">
    <property type="entry name" value="IG"/>
    <property type="match status" value="2"/>
</dbReference>
<dbReference type="Gene3D" id="2.60.40.10">
    <property type="entry name" value="Immunoglobulins"/>
    <property type="match status" value="2"/>
</dbReference>
<dbReference type="PROSITE" id="PS50835">
    <property type="entry name" value="IG_LIKE"/>
    <property type="match status" value="2"/>
</dbReference>
<dbReference type="Proteomes" id="UP000694569">
    <property type="component" value="Unplaced"/>
</dbReference>
<dbReference type="InterPro" id="IPR003599">
    <property type="entry name" value="Ig_sub"/>
</dbReference>
<feature type="signal peptide" evidence="3">
    <location>
        <begin position="1"/>
        <end position="24"/>
    </location>
</feature>
<dbReference type="PANTHER" id="PTHR11481">
    <property type="entry name" value="IMMUNOGLOBULIN FC RECEPTOR"/>
    <property type="match status" value="1"/>
</dbReference>
<dbReference type="AlphaFoldDB" id="A0A8C5WIY8"/>
<reference evidence="5" key="2">
    <citation type="submission" date="2025-09" db="UniProtKB">
        <authorList>
            <consortium name="Ensembl"/>
        </authorList>
    </citation>
    <scope>IDENTIFICATION</scope>
</reference>
<dbReference type="GO" id="GO:0007166">
    <property type="term" value="P:cell surface receptor signaling pathway"/>
    <property type="evidence" value="ECO:0007669"/>
    <property type="project" value="TreeGrafter"/>
</dbReference>
<dbReference type="GO" id="GO:0004888">
    <property type="term" value="F:transmembrane signaling receptor activity"/>
    <property type="evidence" value="ECO:0007669"/>
    <property type="project" value="TreeGrafter"/>
</dbReference>
<keyword evidence="2" id="KW-1015">Disulfide bond</keyword>
<dbReference type="InterPro" id="IPR007110">
    <property type="entry name" value="Ig-like_dom"/>
</dbReference>
<evidence type="ECO:0000256" key="2">
    <source>
        <dbReference type="ARBA" id="ARBA00023157"/>
    </source>
</evidence>
<dbReference type="InterPro" id="IPR050488">
    <property type="entry name" value="Ig_Fc_receptor"/>
</dbReference>
<dbReference type="GeneTree" id="ENSGT01050000244808"/>
<evidence type="ECO:0000313" key="6">
    <source>
        <dbReference type="Proteomes" id="UP000694569"/>
    </source>
</evidence>
<organism evidence="5 6">
    <name type="scientific">Leptobrachium leishanense</name>
    <name type="common">Leishan spiny toad</name>
    <dbReference type="NCBI Taxonomy" id="445787"/>
    <lineage>
        <taxon>Eukaryota</taxon>
        <taxon>Metazoa</taxon>
        <taxon>Chordata</taxon>
        <taxon>Craniata</taxon>
        <taxon>Vertebrata</taxon>
        <taxon>Euteleostomi</taxon>
        <taxon>Amphibia</taxon>
        <taxon>Batrachia</taxon>
        <taxon>Anura</taxon>
        <taxon>Pelobatoidea</taxon>
        <taxon>Megophryidae</taxon>
        <taxon>Leptobrachium</taxon>
    </lineage>
</organism>
<keyword evidence="6" id="KW-1185">Reference proteome</keyword>
<accession>A0A8C5WIY8</accession>
<dbReference type="Ensembl" id="ENSLLET00000043546.1">
    <property type="protein sequence ID" value="ENSLLEP00000041868.1"/>
    <property type="gene ID" value="ENSLLEG00000026575.1"/>
</dbReference>
<dbReference type="SUPFAM" id="SSF48726">
    <property type="entry name" value="Immunoglobulin"/>
    <property type="match status" value="1"/>
</dbReference>
<dbReference type="InterPro" id="IPR013783">
    <property type="entry name" value="Ig-like_fold"/>
</dbReference>
<evidence type="ECO:0000259" key="4">
    <source>
        <dbReference type="PROSITE" id="PS50835"/>
    </source>
</evidence>
<feature type="chain" id="PRO_5034044401" description="Ig-like domain-containing protein" evidence="3">
    <location>
        <begin position="25"/>
        <end position="307"/>
    </location>
</feature>
<dbReference type="Pfam" id="PF13895">
    <property type="entry name" value="Ig_2"/>
    <property type="match status" value="2"/>
</dbReference>
<sequence length="307" mass="34327">MPRLTVYQCVITWLFNTLLGTARPVVTFTPNWSAIFLHEAMSLSCNVDSAPQDNPAYSWYKDHKKINTVQKIHHIPSADWNAAGSYQCQAETGDKSDPVRLNITDGTFCSILFRVEQISLFLAWNVTVKYRIFGTSELTLQAELNSTGNYKCIKRISSLYVACVTELFPPPRVSISVDPVVEGAEMRVTCATLPQRAKTSLEFAFNRNGRKVQEFSSSDTYSVQSAQEDDAGNYTCEAKTSSSSVKKRSRTHRVTVKGESGLLLCDCNAHCETQGDQQERLQTCREYKAGICFLQERAGSTGIRSIR</sequence>
<evidence type="ECO:0000256" key="3">
    <source>
        <dbReference type="SAM" id="SignalP"/>
    </source>
</evidence>
<dbReference type="GO" id="GO:0006955">
    <property type="term" value="P:immune response"/>
    <property type="evidence" value="ECO:0007669"/>
    <property type="project" value="TreeGrafter"/>
</dbReference>
<feature type="domain" description="Ig-like" evidence="4">
    <location>
        <begin position="24"/>
        <end position="104"/>
    </location>
</feature>
<name>A0A8C5WIY8_9ANUR</name>
<keyword evidence="1 3" id="KW-0732">Signal</keyword>
<feature type="domain" description="Ig-like" evidence="4">
    <location>
        <begin position="171"/>
        <end position="246"/>
    </location>
</feature>